<comment type="caution">
    <text evidence="16">The sequence shown here is derived from an EMBL/GenBank/DDBJ whole genome shotgun (WGS) entry which is preliminary data.</text>
</comment>
<dbReference type="Gene3D" id="1.10.238.10">
    <property type="entry name" value="EF-hand"/>
    <property type="match status" value="3"/>
</dbReference>
<keyword evidence="17" id="KW-1185">Reference proteome</keyword>
<evidence type="ECO:0000313" key="16">
    <source>
        <dbReference type="EMBL" id="ESL09505.1"/>
    </source>
</evidence>
<evidence type="ECO:0000256" key="7">
    <source>
        <dbReference type="ARBA" id="ARBA00022792"/>
    </source>
</evidence>
<evidence type="ECO:0000256" key="10">
    <source>
        <dbReference type="ARBA" id="ARBA00023065"/>
    </source>
</evidence>
<dbReference type="Proteomes" id="UP000031737">
    <property type="component" value="Unassembled WGS sequence"/>
</dbReference>
<dbReference type="GO" id="GO:0005758">
    <property type="term" value="C:mitochondrial intermembrane space"/>
    <property type="evidence" value="ECO:0007669"/>
    <property type="project" value="UniProtKB-SubCell"/>
</dbReference>
<dbReference type="Pfam" id="PF13405">
    <property type="entry name" value="EF-hand_6"/>
    <property type="match status" value="1"/>
</dbReference>
<keyword evidence="4" id="KW-0109">Calcium transport</keyword>
<organism evidence="16 17">
    <name type="scientific">Trypanosoma rangeli SC58</name>
    <dbReference type="NCBI Taxonomy" id="429131"/>
    <lineage>
        <taxon>Eukaryota</taxon>
        <taxon>Discoba</taxon>
        <taxon>Euglenozoa</taxon>
        <taxon>Kinetoplastea</taxon>
        <taxon>Metakinetoplastina</taxon>
        <taxon>Trypanosomatida</taxon>
        <taxon>Trypanosomatidae</taxon>
        <taxon>Trypanosoma</taxon>
        <taxon>Herpetosoma</taxon>
    </lineage>
</organism>
<evidence type="ECO:0000256" key="6">
    <source>
        <dbReference type="ARBA" id="ARBA00022737"/>
    </source>
</evidence>
<keyword evidence="3" id="KW-0813">Transport</keyword>
<dbReference type="VEuPathDB" id="TriTrypDB:TRSC58_02772"/>
<keyword evidence="10" id="KW-0406">Ion transport</keyword>
<dbReference type="GO" id="GO:0051560">
    <property type="term" value="P:mitochondrial calcium ion homeostasis"/>
    <property type="evidence" value="ECO:0007669"/>
    <property type="project" value="TreeGrafter"/>
</dbReference>
<gene>
    <name evidence="16" type="ORF">TRSC58_02772</name>
</gene>
<evidence type="ECO:0000256" key="12">
    <source>
        <dbReference type="ARBA" id="ARBA00023136"/>
    </source>
</evidence>
<evidence type="ECO:0000256" key="2">
    <source>
        <dbReference type="ARBA" id="ARBA00004569"/>
    </source>
</evidence>
<proteinExistence type="inferred from homology"/>
<keyword evidence="11" id="KW-0496">Mitochondrion</keyword>
<dbReference type="PANTHER" id="PTHR12294:SF1">
    <property type="entry name" value="CALCIUM UPTAKE PROTEIN 1, MITOCHONDRIAL"/>
    <property type="match status" value="1"/>
</dbReference>
<dbReference type="GO" id="GO:0036444">
    <property type="term" value="P:calcium import into the mitochondrion"/>
    <property type="evidence" value="ECO:0007669"/>
    <property type="project" value="TreeGrafter"/>
</dbReference>
<evidence type="ECO:0000256" key="3">
    <source>
        <dbReference type="ARBA" id="ARBA00022448"/>
    </source>
</evidence>
<dbReference type="InterPro" id="IPR018247">
    <property type="entry name" value="EF_Hand_1_Ca_BS"/>
</dbReference>
<dbReference type="InterPro" id="IPR002048">
    <property type="entry name" value="EF_hand_dom"/>
</dbReference>
<feature type="region of interest" description="Disordered" evidence="14">
    <location>
        <begin position="350"/>
        <end position="374"/>
    </location>
</feature>
<dbReference type="OrthoDB" id="186625at2759"/>
<dbReference type="EMBL" id="AUPL01002772">
    <property type="protein sequence ID" value="ESL09505.1"/>
    <property type="molecule type" value="Genomic_DNA"/>
</dbReference>
<dbReference type="InterPro" id="IPR039800">
    <property type="entry name" value="MICU1/2/3"/>
</dbReference>
<dbReference type="PROSITE" id="PS50222">
    <property type="entry name" value="EF_HAND_2"/>
    <property type="match status" value="1"/>
</dbReference>
<keyword evidence="8" id="KW-0106">Calcium</keyword>
<dbReference type="PROSITE" id="PS00018">
    <property type="entry name" value="EF_HAND_1"/>
    <property type="match status" value="1"/>
</dbReference>
<dbReference type="InterPro" id="IPR011992">
    <property type="entry name" value="EF-hand-dom_pair"/>
</dbReference>
<evidence type="ECO:0000313" key="17">
    <source>
        <dbReference type="Proteomes" id="UP000031737"/>
    </source>
</evidence>
<evidence type="ECO:0000256" key="13">
    <source>
        <dbReference type="ARBA" id="ARBA00038333"/>
    </source>
</evidence>
<dbReference type="SUPFAM" id="SSF47473">
    <property type="entry name" value="EF-hand"/>
    <property type="match status" value="2"/>
</dbReference>
<evidence type="ECO:0000256" key="11">
    <source>
        <dbReference type="ARBA" id="ARBA00023128"/>
    </source>
</evidence>
<dbReference type="PANTHER" id="PTHR12294">
    <property type="entry name" value="EF HAND DOMAIN FAMILY A1,A2-RELATED"/>
    <property type="match status" value="1"/>
</dbReference>
<accession>A0A061J595</accession>
<evidence type="ECO:0000256" key="8">
    <source>
        <dbReference type="ARBA" id="ARBA00022837"/>
    </source>
</evidence>
<keyword evidence="9" id="KW-0809">Transit peptide</keyword>
<reference evidence="16 17" key="1">
    <citation type="submission" date="2013-07" db="EMBL/GenBank/DDBJ databases">
        <authorList>
            <person name="Stoco P.H."/>
            <person name="Wagner G."/>
            <person name="Gerber A."/>
            <person name="Zaha A."/>
            <person name="Thompson C."/>
            <person name="Bartholomeu D.C."/>
            <person name="Luckemeyer D.D."/>
            <person name="Bahia D."/>
            <person name="Loreto E."/>
            <person name="Prestes E.B."/>
            <person name="Lima F.M."/>
            <person name="Rodrigues-Luiz G."/>
            <person name="Vallejo G.A."/>
            <person name="Filho J.F."/>
            <person name="Monteiro K.M."/>
            <person name="Tyler K.M."/>
            <person name="de Almeida L.G."/>
            <person name="Ortiz M.F."/>
            <person name="Siervo M.A."/>
            <person name="de Moraes M.H."/>
            <person name="Cunha O.L."/>
            <person name="Mendonca-Neto R."/>
            <person name="Silva R."/>
            <person name="Teixeira S.M."/>
            <person name="Murta S.M."/>
            <person name="Sincero T.C."/>
            <person name="Mendes T.A."/>
            <person name="Urmenyi T.P."/>
            <person name="Silva V.G."/>
            <person name="da Rocha W.D."/>
            <person name="Andersson B."/>
            <person name="Romanha A.J."/>
            <person name="Steindel M."/>
            <person name="de Vasconcelos A.T."/>
            <person name="Grisard E.C."/>
        </authorList>
    </citation>
    <scope>NUCLEOTIDE SEQUENCE [LARGE SCALE GENOMIC DNA]</scope>
    <source>
        <strain evidence="16 17">SC58</strain>
    </source>
</reference>
<keyword evidence="7" id="KW-0999">Mitochondrion inner membrane</keyword>
<comment type="similarity">
    <text evidence="13">Belongs to the MICU1 family. MICU1 subfamily.</text>
</comment>
<evidence type="ECO:0000259" key="15">
    <source>
        <dbReference type="PROSITE" id="PS50222"/>
    </source>
</evidence>
<evidence type="ECO:0000256" key="4">
    <source>
        <dbReference type="ARBA" id="ARBA00022568"/>
    </source>
</evidence>
<name>A0A061J595_TRYRA</name>
<dbReference type="AlphaFoldDB" id="A0A061J595"/>
<dbReference type="GO" id="GO:1990246">
    <property type="term" value="C:uniplex complex"/>
    <property type="evidence" value="ECO:0007669"/>
    <property type="project" value="TreeGrafter"/>
</dbReference>
<dbReference type="SMART" id="SM00054">
    <property type="entry name" value="EFh"/>
    <property type="match status" value="4"/>
</dbReference>
<dbReference type="GO" id="GO:0005509">
    <property type="term" value="F:calcium ion binding"/>
    <property type="evidence" value="ECO:0007669"/>
    <property type="project" value="InterPro"/>
</dbReference>
<keyword evidence="12" id="KW-0472">Membrane</keyword>
<evidence type="ECO:0000256" key="1">
    <source>
        <dbReference type="ARBA" id="ARBA00004273"/>
    </source>
</evidence>
<keyword evidence="6" id="KW-0677">Repeat</keyword>
<keyword evidence="5" id="KW-0479">Metal-binding</keyword>
<evidence type="ECO:0000256" key="5">
    <source>
        <dbReference type="ARBA" id="ARBA00022723"/>
    </source>
</evidence>
<comment type="subcellular location">
    <subcellularLocation>
        <location evidence="1">Mitochondrion inner membrane</location>
    </subcellularLocation>
    <subcellularLocation>
        <location evidence="2">Mitochondrion intermembrane space</location>
    </subcellularLocation>
</comment>
<evidence type="ECO:0000256" key="14">
    <source>
        <dbReference type="SAM" id="MobiDB-lite"/>
    </source>
</evidence>
<sequence>MGATRRISAAAIATTGLLFGGSSLVAYAWWHRSLYSTDSYGQQRDVNALAPTDSLARFHYYAACDADGTKALDSAGLIACLCLLDEESRQSLAREGQDHLPPHVRQRLEHVFHLVDVDHDSRFSYEEFCILLTLLLVRRHHLKLAFGVFDRDEDGRLSRHEFRHLLNALMVDPAVQVVKQQPTTDPSSGALLTPITVGSEIPGQRQSGASTVTKEALLTSPLAEHFFGIHSKKCISFEEFWLMLRELRREVWGVTFGLYDPRNTGQITLQDLRRIIFRGGGKEQRRSVVDGVSNVQEEEELGRRTNMSPEKELISWDFYLKVLDVLCECDAVVYAMDLFRRAKLPEATAARLGQQHSTGSKTGRADSSRQSGGECELDGAELYRVLEACKELSHITREDADRLVHIFHSNGLGKLSPAEFAQVCGLHTAFFTPRQSRFTELQRNPVQRFIFCMQQLK</sequence>
<feature type="domain" description="EF-hand" evidence="15">
    <location>
        <begin position="137"/>
        <end position="172"/>
    </location>
</feature>
<evidence type="ECO:0000256" key="9">
    <source>
        <dbReference type="ARBA" id="ARBA00022946"/>
    </source>
</evidence>
<protein>
    <recommendedName>
        <fullName evidence="15">EF-hand domain-containing protein</fullName>
    </recommendedName>
</protein>